<reference evidence="2 3" key="1">
    <citation type="journal article" date="2021" name="Sci. Rep.">
        <title>The distribution of antibiotic resistance genes in chicken gut microbiota commensals.</title>
        <authorList>
            <person name="Juricova H."/>
            <person name="Matiasovicova J."/>
            <person name="Kubasova T."/>
            <person name="Cejkova D."/>
            <person name="Rychlik I."/>
        </authorList>
    </citation>
    <scope>NUCLEOTIDE SEQUENCE [LARGE SCALE GENOMIC DNA]</scope>
    <source>
        <strain evidence="2 3">An801</strain>
    </source>
</reference>
<evidence type="ECO:0000313" key="3">
    <source>
        <dbReference type="Proteomes" id="UP000703295"/>
    </source>
</evidence>
<dbReference type="Proteomes" id="UP000703295">
    <property type="component" value="Unassembled WGS sequence"/>
</dbReference>
<sequence>MTNNLTNQQKKDWAKLLFIQEGMTFQDIAQKVGVSRITVGRWAEKENWEMLRAAVTSTREEQIRHLYMQIAQINKAISESDTKYATPAQADTINKLSAAIAKMEGDFGIADIIGVSKKFLTWLRARNPEKAIDISSEFDEFIKTQLK</sequence>
<evidence type="ECO:0000313" key="2">
    <source>
        <dbReference type="EMBL" id="MBM6757387.1"/>
    </source>
</evidence>
<evidence type="ECO:0000259" key="1">
    <source>
        <dbReference type="Pfam" id="PF06056"/>
    </source>
</evidence>
<dbReference type="InterPro" id="IPR010332">
    <property type="entry name" value="ATPase_terminase-su_N"/>
</dbReference>
<organism evidence="2 3">
    <name type="scientific">Bacteroides mediterraneensis</name>
    <dbReference type="NCBI Taxonomy" id="1841856"/>
    <lineage>
        <taxon>Bacteria</taxon>
        <taxon>Pseudomonadati</taxon>
        <taxon>Bacteroidota</taxon>
        <taxon>Bacteroidia</taxon>
        <taxon>Bacteroidales</taxon>
        <taxon>Bacteroidaceae</taxon>
        <taxon>Bacteroides</taxon>
    </lineage>
</organism>
<proteinExistence type="predicted"/>
<comment type="caution">
    <text evidence="2">The sequence shown here is derived from an EMBL/GenBank/DDBJ whole genome shotgun (WGS) entry which is preliminary data.</text>
</comment>
<protein>
    <submittedName>
        <fullName evidence="2">DDE transposase family protein</fullName>
    </submittedName>
</protein>
<dbReference type="Gene3D" id="1.10.10.60">
    <property type="entry name" value="Homeodomain-like"/>
    <property type="match status" value="1"/>
</dbReference>
<dbReference type="EMBL" id="JACJJW010000002">
    <property type="protein sequence ID" value="MBM6757387.1"/>
    <property type="molecule type" value="Genomic_DNA"/>
</dbReference>
<gene>
    <name evidence="2" type="ORF">H6A31_01535</name>
</gene>
<name>A0ABS2ERU2_9BACE</name>
<keyword evidence="3" id="KW-1185">Reference proteome</keyword>
<feature type="domain" description="Terminase ATPase subunit N-terminal" evidence="1">
    <location>
        <begin position="13"/>
        <end position="51"/>
    </location>
</feature>
<accession>A0ABS2ERU2</accession>
<dbReference type="RefSeq" id="WP_204474047.1">
    <property type="nucleotide sequence ID" value="NZ_JACJJW010000002.1"/>
</dbReference>
<dbReference type="Pfam" id="PF06056">
    <property type="entry name" value="Terminase_5"/>
    <property type="match status" value="1"/>
</dbReference>